<dbReference type="Proteomes" id="UP000494256">
    <property type="component" value="Unassembled WGS sequence"/>
</dbReference>
<evidence type="ECO:0008006" key="6">
    <source>
        <dbReference type="Google" id="ProtNLM"/>
    </source>
</evidence>
<feature type="repeat" description="TPR" evidence="2">
    <location>
        <begin position="52"/>
        <end position="85"/>
    </location>
</feature>
<dbReference type="SUPFAM" id="SSF48452">
    <property type="entry name" value="TPR-like"/>
    <property type="match status" value="1"/>
</dbReference>
<gene>
    <name evidence="4" type="ORF">APLA_LOCUS7448</name>
</gene>
<dbReference type="InterPro" id="IPR019734">
    <property type="entry name" value="TPR_rpt"/>
</dbReference>
<dbReference type="GO" id="GO:0006570">
    <property type="term" value="P:tyrosine metabolic process"/>
    <property type="evidence" value="ECO:0007669"/>
    <property type="project" value="TreeGrafter"/>
</dbReference>
<protein>
    <recommendedName>
        <fullName evidence="6">Tetratricopeptide repeat protein 36</fullName>
    </recommendedName>
</protein>
<dbReference type="OrthoDB" id="6624721at2759"/>
<dbReference type="PANTHER" id="PTHR21405:SF0">
    <property type="entry name" value="TETRATRICOPEPTIDE REPEAT PROTEIN 36"/>
    <property type="match status" value="1"/>
</dbReference>
<dbReference type="EMBL" id="CADEBD010000302">
    <property type="protein sequence ID" value="CAB3236571.1"/>
    <property type="molecule type" value="Genomic_DNA"/>
</dbReference>
<feature type="region of interest" description="Disordered" evidence="3">
    <location>
        <begin position="30"/>
        <end position="49"/>
    </location>
</feature>
<proteinExistence type="inferred from homology"/>
<name>A0A8S0ZX73_ARCPL</name>
<dbReference type="PROSITE" id="PS50005">
    <property type="entry name" value="TPR"/>
    <property type="match status" value="1"/>
</dbReference>
<dbReference type="InterPro" id="IPR038906">
    <property type="entry name" value="TTC36"/>
</dbReference>
<reference evidence="4 5" key="1">
    <citation type="submission" date="2020-04" db="EMBL/GenBank/DDBJ databases">
        <authorList>
            <person name="Wallbank WR R."/>
            <person name="Pardo Diaz C."/>
            <person name="Kozak K."/>
            <person name="Martin S."/>
            <person name="Jiggins C."/>
            <person name="Moest M."/>
            <person name="Warren A I."/>
            <person name="Byers J.R.P. K."/>
            <person name="Montejo-Kovacevich G."/>
            <person name="Yen C E."/>
        </authorList>
    </citation>
    <scope>NUCLEOTIDE SEQUENCE [LARGE SCALE GENOMIC DNA]</scope>
</reference>
<comment type="similarity">
    <text evidence="1">Belongs to the TTC36 family.</text>
</comment>
<feature type="compositionally biased region" description="Acidic residues" evidence="3">
    <location>
        <begin position="30"/>
        <end position="45"/>
    </location>
</feature>
<dbReference type="Gene3D" id="1.25.40.10">
    <property type="entry name" value="Tetratricopeptide repeat domain"/>
    <property type="match status" value="1"/>
</dbReference>
<evidence type="ECO:0000256" key="1">
    <source>
        <dbReference type="ARBA" id="ARBA00006995"/>
    </source>
</evidence>
<sequence length="189" mass="20670">MAALEHLSERDKAVLRSIFDPTATIGDIVEDADTDKFDEEDDEPATDSYKEASSLCAQGVLLAEAGKLQEALEVLSKGVQAAPERAASYNDRAQLLRLMQKDDDAMLDLDVALKLTVGKKNRARALALCQRGVLLRKRGADDDAREAFTEAAKLGSSFAKKQVVELNPYAALCNQMLSQVMRGEKEIKL</sequence>
<dbReference type="AlphaFoldDB" id="A0A8S0ZX73"/>
<evidence type="ECO:0000256" key="2">
    <source>
        <dbReference type="PROSITE-ProRule" id="PRU00339"/>
    </source>
</evidence>
<dbReference type="SMART" id="SM00028">
    <property type="entry name" value="TPR"/>
    <property type="match status" value="3"/>
</dbReference>
<evidence type="ECO:0000313" key="5">
    <source>
        <dbReference type="Proteomes" id="UP000494256"/>
    </source>
</evidence>
<comment type="caution">
    <text evidence="4">The sequence shown here is derived from an EMBL/GenBank/DDBJ whole genome shotgun (WGS) entry which is preliminary data.</text>
</comment>
<evidence type="ECO:0000313" key="4">
    <source>
        <dbReference type="EMBL" id="CAB3236571.1"/>
    </source>
</evidence>
<dbReference type="InterPro" id="IPR011990">
    <property type="entry name" value="TPR-like_helical_dom_sf"/>
</dbReference>
<organism evidence="4 5">
    <name type="scientific">Arctia plantaginis</name>
    <name type="common">Wood tiger moth</name>
    <name type="synonym">Phalaena plantaginis</name>
    <dbReference type="NCBI Taxonomy" id="874455"/>
    <lineage>
        <taxon>Eukaryota</taxon>
        <taxon>Metazoa</taxon>
        <taxon>Ecdysozoa</taxon>
        <taxon>Arthropoda</taxon>
        <taxon>Hexapoda</taxon>
        <taxon>Insecta</taxon>
        <taxon>Pterygota</taxon>
        <taxon>Neoptera</taxon>
        <taxon>Endopterygota</taxon>
        <taxon>Lepidoptera</taxon>
        <taxon>Glossata</taxon>
        <taxon>Ditrysia</taxon>
        <taxon>Noctuoidea</taxon>
        <taxon>Erebidae</taxon>
        <taxon>Arctiinae</taxon>
        <taxon>Arctia</taxon>
    </lineage>
</organism>
<keyword evidence="2" id="KW-0802">TPR repeat</keyword>
<dbReference type="PANTHER" id="PTHR21405">
    <property type="entry name" value="CDNA SEQUENCE BC021608"/>
    <property type="match status" value="1"/>
</dbReference>
<accession>A0A8S0ZX73</accession>
<evidence type="ECO:0000256" key="3">
    <source>
        <dbReference type="SAM" id="MobiDB-lite"/>
    </source>
</evidence>